<dbReference type="Gene3D" id="3.90.1300.10">
    <property type="entry name" value="Amidase signature (AS) domain"/>
    <property type="match status" value="1"/>
</dbReference>
<dbReference type="InterPro" id="IPR036928">
    <property type="entry name" value="AS_sf"/>
</dbReference>
<dbReference type="InterPro" id="IPR020556">
    <property type="entry name" value="Amidase_CS"/>
</dbReference>
<dbReference type="SUPFAM" id="SSF75304">
    <property type="entry name" value="Amidase signature (AS) enzymes"/>
    <property type="match status" value="1"/>
</dbReference>
<dbReference type="InterPro" id="IPR000120">
    <property type="entry name" value="Amidase"/>
</dbReference>
<feature type="domain" description="Amidase" evidence="2">
    <location>
        <begin position="31"/>
        <end position="452"/>
    </location>
</feature>
<name>A0A1H1DJP2_9MICC</name>
<evidence type="ECO:0000313" key="3">
    <source>
        <dbReference type="EMBL" id="SDQ76459.1"/>
    </source>
</evidence>
<keyword evidence="3" id="KW-0808">Transferase</keyword>
<dbReference type="AlphaFoldDB" id="A0A1H1DJP2"/>
<evidence type="ECO:0000256" key="1">
    <source>
        <dbReference type="ARBA" id="ARBA00009199"/>
    </source>
</evidence>
<dbReference type="GO" id="GO:0016740">
    <property type="term" value="F:transferase activity"/>
    <property type="evidence" value="ECO:0007669"/>
    <property type="project" value="UniProtKB-KW"/>
</dbReference>
<dbReference type="OrthoDB" id="182039at2"/>
<sequence length="478" mass="50262">MTAETTTTALADFSATELLQGYKAGELSPVEATEASMARIEEHNAEFNAFCLVAEDEALAAARESEQRWAAGKPAGALDGVPTSIKDLLLTKGWPTLRGSRLISPDQEWNEDAPVVAAMRAAGAVFVGKTTTPEFGWKGVTDNPLTGNTGNPWDASKTCGGSSGGSATAVALGMGALSVGTDGGGSVRIPASFSGIVGMKPTYGTIPLYPPTPYGTLAHAGPMTRTVEDNALLLDVLAASDPRDWSALAPPRQSFTEGLHDGINGLRIAFSPDLGFATVDSEVARLVARAVDLLATLGAEVETADPGIQDPINEYHALWFAGAGKVIRAYDEARWGELDPGLLEVCRQGHAVTVDQYLDANAVRAKLGQRLGAFHEQYDLLVTPTMPIPAFDVGCEVPPGSGLKRWAQWSPFTYPFNMTQQPAISVPCGLTASGLPVGLQLVGPRHADALVLRAAAAYEQARGEFGRPPVLAAGERRE</sequence>
<dbReference type="Pfam" id="PF01425">
    <property type="entry name" value="Amidase"/>
    <property type="match status" value="1"/>
</dbReference>
<dbReference type="InterPro" id="IPR023631">
    <property type="entry name" value="Amidase_dom"/>
</dbReference>
<dbReference type="Proteomes" id="UP000181917">
    <property type="component" value="Unassembled WGS sequence"/>
</dbReference>
<accession>A0A1H1DJP2</accession>
<dbReference type="PANTHER" id="PTHR11895">
    <property type="entry name" value="TRANSAMIDASE"/>
    <property type="match status" value="1"/>
</dbReference>
<gene>
    <name evidence="3" type="ORF">SAMN04489742_2471</name>
</gene>
<dbReference type="PANTHER" id="PTHR11895:SF7">
    <property type="entry name" value="GLUTAMYL-TRNA(GLN) AMIDOTRANSFERASE SUBUNIT A, MITOCHONDRIAL"/>
    <property type="match status" value="1"/>
</dbReference>
<dbReference type="RefSeq" id="WP_074700694.1">
    <property type="nucleotide sequence ID" value="NZ_CP018863.1"/>
</dbReference>
<dbReference type="STRING" id="37928.SAMN04489742_2471"/>
<proteinExistence type="inferred from homology"/>
<protein>
    <submittedName>
        <fullName evidence="3">Aspartyl-tRNA(Asn)/glutamyl-tRNA(Gln) amidotransferase subunit A</fullName>
    </submittedName>
</protein>
<keyword evidence="4" id="KW-1185">Reference proteome</keyword>
<reference evidence="3 4" key="1">
    <citation type="submission" date="2016-10" db="EMBL/GenBank/DDBJ databases">
        <authorList>
            <person name="de Groot N.N."/>
        </authorList>
    </citation>
    <scope>NUCLEOTIDE SEQUENCE [LARGE SCALE GENOMIC DNA]</scope>
    <source>
        <strain evidence="3 4">DSM 20117</strain>
    </source>
</reference>
<dbReference type="EMBL" id="FNKH01000002">
    <property type="protein sequence ID" value="SDQ76459.1"/>
    <property type="molecule type" value="Genomic_DNA"/>
</dbReference>
<organism evidence="3 4">
    <name type="scientific">Crystallibacter crystallopoietes</name>
    <dbReference type="NCBI Taxonomy" id="37928"/>
    <lineage>
        <taxon>Bacteria</taxon>
        <taxon>Bacillati</taxon>
        <taxon>Actinomycetota</taxon>
        <taxon>Actinomycetes</taxon>
        <taxon>Micrococcales</taxon>
        <taxon>Micrococcaceae</taxon>
        <taxon>Crystallibacter</taxon>
    </lineage>
</organism>
<evidence type="ECO:0000313" key="4">
    <source>
        <dbReference type="Proteomes" id="UP000181917"/>
    </source>
</evidence>
<evidence type="ECO:0000259" key="2">
    <source>
        <dbReference type="Pfam" id="PF01425"/>
    </source>
</evidence>
<dbReference type="NCBIfam" id="NF004815">
    <property type="entry name" value="PRK06169.1"/>
    <property type="match status" value="1"/>
</dbReference>
<comment type="similarity">
    <text evidence="1">Belongs to the amidase family.</text>
</comment>
<dbReference type="KEGG" id="acry:AC20117_05075"/>
<dbReference type="PROSITE" id="PS00571">
    <property type="entry name" value="AMIDASES"/>
    <property type="match status" value="1"/>
</dbReference>